<dbReference type="OrthoDB" id="5480566at2"/>
<dbReference type="GO" id="GO:0004175">
    <property type="term" value="F:endopeptidase activity"/>
    <property type="evidence" value="ECO:0007669"/>
    <property type="project" value="TreeGrafter"/>
</dbReference>
<dbReference type="InterPro" id="IPR029045">
    <property type="entry name" value="ClpP/crotonase-like_dom_sf"/>
</dbReference>
<dbReference type="SUPFAM" id="SSF52096">
    <property type="entry name" value="ClpP/crotonase"/>
    <property type="match status" value="1"/>
</dbReference>
<evidence type="ECO:0000313" key="3">
    <source>
        <dbReference type="Proteomes" id="UP000198034"/>
    </source>
</evidence>
<organism evidence="2 3">
    <name type="scientific">Flavobacterium columnare</name>
    <dbReference type="NCBI Taxonomy" id="996"/>
    <lineage>
        <taxon>Bacteria</taxon>
        <taxon>Pseudomonadati</taxon>
        <taxon>Bacteroidota</taxon>
        <taxon>Flavobacteriia</taxon>
        <taxon>Flavobacteriales</taxon>
        <taxon>Flavobacteriaceae</taxon>
        <taxon>Flavobacterium</taxon>
    </lineage>
</organism>
<dbReference type="EMBL" id="MTCY01000027">
    <property type="protein sequence ID" value="OWP76387.1"/>
    <property type="molecule type" value="Genomic_DNA"/>
</dbReference>
<dbReference type="PANTHER" id="PTHR32060">
    <property type="entry name" value="TAIL-SPECIFIC PROTEASE"/>
    <property type="match status" value="1"/>
</dbReference>
<reference evidence="2 3" key="1">
    <citation type="journal article" date="2017" name="Infect. Genet. Evol.">
        <title>Comparative genome analysis of fish pathogen Flavobacterium columnare reveals extensive sequence diversity within the species.</title>
        <authorList>
            <person name="Kayansamruaj P."/>
            <person name="Dong H.T."/>
            <person name="Hirono I."/>
            <person name="Kondo H."/>
            <person name="Senapin S."/>
            <person name="Rodkhum C."/>
        </authorList>
    </citation>
    <scope>NUCLEOTIDE SEQUENCE [LARGE SCALE GENOMIC DNA]</scope>
    <source>
        <strain evidence="2 3">1214</strain>
    </source>
</reference>
<dbReference type="GO" id="GO:0007165">
    <property type="term" value="P:signal transduction"/>
    <property type="evidence" value="ECO:0007669"/>
    <property type="project" value="TreeGrafter"/>
</dbReference>
<sequence length="533" mass="60889">MVKKIKNLILGLIFILFQNCQSVQKINQHIDTPLSVKKIHKDIDFVQYKLFKLHPSLDLYISSKDLKFKFDSLKRSIKEPLKPNEFYLGISKVVASVRQGHTIIQPLYKQIDSNKLKVLKKRGVYPLSLFSFSYINNELIITQNYSKDPTIKVGTVVKSIQGITPQFLFTKYAGTEASDGYNQTYYNRAFANKVVHYFKLEKIVTDSIQVDLLYKDSVYKKLLTRVALTKGFKKEIAKKPIDSIKKVSKRQKEAKLLKERQLEIKKTIFGYDEIKKEFTRQLLYPAKDSSFAVLRIKKFVGGKQLKAYQILFKEINTKKINTLVLDLRNNGGGSIEEIQNLFTYISPDFVNFVDTLKVTNRTSLTTNMFRNVPKGILISLGPIIVPYAIRNLFSIKKSPRGFYYQKSKLTNRLQPKDNNYQGKLYVLIDGGSFSASSVLSANLQNIKRGIFVGEETGGAFNSTVAGTLPVLTLPYSKLKFRVGMMEIGVIKKSPIKGRGVMPEIILSPKKEDYQNHLDVELQWIANKEGQVLK</sequence>
<gene>
    <name evidence="2" type="ORF">BWK62_09870</name>
</gene>
<dbReference type="GO" id="GO:0008236">
    <property type="term" value="F:serine-type peptidase activity"/>
    <property type="evidence" value="ECO:0007669"/>
    <property type="project" value="InterPro"/>
</dbReference>
<dbReference type="Pfam" id="PF03572">
    <property type="entry name" value="Peptidase_S41"/>
    <property type="match status" value="1"/>
</dbReference>
<dbReference type="AlphaFoldDB" id="A0A246G9P5"/>
<dbReference type="PANTHER" id="PTHR32060:SF30">
    <property type="entry name" value="CARBOXY-TERMINAL PROCESSING PROTEASE CTPA"/>
    <property type="match status" value="1"/>
</dbReference>
<name>A0A246G9P5_9FLAO</name>
<protein>
    <recommendedName>
        <fullName evidence="1">Tail specific protease domain-containing protein</fullName>
    </recommendedName>
</protein>
<dbReference type="GO" id="GO:0006508">
    <property type="term" value="P:proteolysis"/>
    <property type="evidence" value="ECO:0007669"/>
    <property type="project" value="InterPro"/>
</dbReference>
<dbReference type="GO" id="GO:0030288">
    <property type="term" value="C:outer membrane-bounded periplasmic space"/>
    <property type="evidence" value="ECO:0007669"/>
    <property type="project" value="TreeGrafter"/>
</dbReference>
<dbReference type="InterPro" id="IPR005151">
    <property type="entry name" value="Tail-specific_protease"/>
</dbReference>
<dbReference type="Proteomes" id="UP000198034">
    <property type="component" value="Unassembled WGS sequence"/>
</dbReference>
<feature type="domain" description="Tail specific protease" evidence="1">
    <location>
        <begin position="291"/>
        <end position="466"/>
    </location>
</feature>
<evidence type="ECO:0000313" key="2">
    <source>
        <dbReference type="EMBL" id="OWP76387.1"/>
    </source>
</evidence>
<evidence type="ECO:0000259" key="1">
    <source>
        <dbReference type="Pfam" id="PF03572"/>
    </source>
</evidence>
<comment type="caution">
    <text evidence="2">The sequence shown here is derived from an EMBL/GenBank/DDBJ whole genome shotgun (WGS) entry which is preliminary data.</text>
</comment>
<dbReference type="Gene3D" id="3.90.226.10">
    <property type="entry name" value="2-enoyl-CoA Hydratase, Chain A, domain 1"/>
    <property type="match status" value="1"/>
</dbReference>
<accession>A0A246G9P5</accession>
<proteinExistence type="predicted"/>